<reference evidence="1" key="1">
    <citation type="submission" date="2011-11" db="EMBL/GenBank/DDBJ databases">
        <title>The Genome Sequence of Fusarium oxysporum Cotton.</title>
        <authorList>
            <consortium name="The Broad Institute Genome Sequencing Platform"/>
            <person name="Ma L.-J."/>
            <person name="Gale L.R."/>
            <person name="Schwartz D.C."/>
            <person name="Zhou S."/>
            <person name="Corby-Kistler H."/>
            <person name="Young S.K."/>
            <person name="Zeng Q."/>
            <person name="Gargeya S."/>
            <person name="Fitzgerald M."/>
            <person name="Haas B."/>
            <person name="Abouelleil A."/>
            <person name="Alvarado L."/>
            <person name="Arachchi H.M."/>
            <person name="Berlin A."/>
            <person name="Brown A."/>
            <person name="Chapman S.B."/>
            <person name="Chen Z."/>
            <person name="Dunbar C."/>
            <person name="Freedman E."/>
            <person name="Gearin G."/>
            <person name="Goldberg J."/>
            <person name="Griggs A."/>
            <person name="Gujja S."/>
            <person name="Heiman D."/>
            <person name="Howarth C."/>
            <person name="Larson L."/>
            <person name="Lui A."/>
            <person name="MacDonald P.J.P."/>
            <person name="Montmayeur A."/>
            <person name="Murphy C."/>
            <person name="Neiman D."/>
            <person name="Pearson M."/>
            <person name="Priest M."/>
            <person name="Roberts A."/>
            <person name="Saif S."/>
            <person name="Shea T."/>
            <person name="Shenoy N."/>
            <person name="Sisk P."/>
            <person name="Stolte C."/>
            <person name="Sykes S."/>
            <person name="Wortman J."/>
            <person name="Nusbaum C."/>
            <person name="Birren B."/>
        </authorList>
    </citation>
    <scope>NUCLEOTIDE SEQUENCE [LARGE SCALE GENOMIC DNA]</scope>
    <source>
        <strain evidence="1">25433</strain>
    </source>
</reference>
<organism evidence="1">
    <name type="scientific">Fusarium oxysporum f. sp. vasinfectum 25433</name>
    <dbReference type="NCBI Taxonomy" id="1089449"/>
    <lineage>
        <taxon>Eukaryota</taxon>
        <taxon>Fungi</taxon>
        <taxon>Dikarya</taxon>
        <taxon>Ascomycota</taxon>
        <taxon>Pezizomycotina</taxon>
        <taxon>Sordariomycetes</taxon>
        <taxon>Hypocreomycetidae</taxon>
        <taxon>Hypocreales</taxon>
        <taxon>Nectriaceae</taxon>
        <taxon>Fusarium</taxon>
        <taxon>Fusarium oxysporum species complex</taxon>
    </lineage>
</organism>
<accession>X0LSD5</accession>
<sequence>MRGARIFRGCIAKTSDLYEGNERDLRLLIT</sequence>
<dbReference type="AlphaFoldDB" id="X0LSD5"/>
<name>X0LSD5_FUSOX</name>
<protein>
    <submittedName>
        <fullName evidence="1">Uncharacterized protein</fullName>
    </submittedName>
</protein>
<reference evidence="1" key="2">
    <citation type="submission" date="2012-05" db="EMBL/GenBank/DDBJ databases">
        <title>The Genome Annotation of Fusarium oxysporum Cotton.</title>
        <authorList>
            <consortium name="The Broad Institute Genomics Platform"/>
            <person name="Ma L.-J."/>
            <person name="Corby-Kistler H."/>
            <person name="Broz K."/>
            <person name="Gale L.R."/>
            <person name="Jonkers W."/>
            <person name="O'Donnell K."/>
            <person name="Ploetz R."/>
            <person name="Steinberg C."/>
            <person name="Schwartz D.C."/>
            <person name="VanEtten H."/>
            <person name="Zhou S."/>
            <person name="Young S.K."/>
            <person name="Zeng Q."/>
            <person name="Gargeya S."/>
            <person name="Fitzgerald M."/>
            <person name="Abouelleil A."/>
            <person name="Alvarado L."/>
            <person name="Chapman S.B."/>
            <person name="Gainer-Dewar J."/>
            <person name="Goldberg J."/>
            <person name="Griggs A."/>
            <person name="Gujja S."/>
            <person name="Hansen M."/>
            <person name="Howarth C."/>
            <person name="Imamovic A."/>
            <person name="Ireland A."/>
            <person name="Larimer J."/>
            <person name="McCowan C."/>
            <person name="Murphy C."/>
            <person name="Pearson M."/>
            <person name="Poon T.W."/>
            <person name="Priest M."/>
            <person name="Roberts A."/>
            <person name="Saif S."/>
            <person name="Shea T."/>
            <person name="Sykes S."/>
            <person name="Wortman J."/>
            <person name="Nusbaum C."/>
            <person name="Birren B."/>
        </authorList>
    </citation>
    <scope>NUCLEOTIDE SEQUENCE</scope>
    <source>
        <strain evidence="1">25433</strain>
    </source>
</reference>
<evidence type="ECO:0000313" key="1">
    <source>
        <dbReference type="EMBL" id="EXM23941.1"/>
    </source>
</evidence>
<dbReference type="EMBL" id="JH657938">
    <property type="protein sequence ID" value="EXM23941.1"/>
    <property type="molecule type" value="Genomic_DNA"/>
</dbReference>
<dbReference type="HOGENOM" id="CLU_3406425_0_0_1"/>
<dbReference type="Proteomes" id="UP000030701">
    <property type="component" value="Unassembled WGS sequence"/>
</dbReference>
<proteinExistence type="predicted"/>
<gene>
    <name evidence="1" type="ORF">FOTG_08892</name>
</gene>